<dbReference type="RefSeq" id="WP_035369097.1">
    <property type="nucleotide sequence ID" value="NZ_LR215050.1"/>
</dbReference>
<keyword evidence="1" id="KW-0812">Transmembrane</keyword>
<evidence type="ECO:0000313" key="2">
    <source>
        <dbReference type="EMBL" id="VEU82221.1"/>
    </source>
</evidence>
<dbReference type="InterPro" id="IPR026898">
    <property type="entry name" value="PrsW"/>
</dbReference>
<keyword evidence="1" id="KW-0472">Membrane</keyword>
<dbReference type="Proteomes" id="UP000290909">
    <property type="component" value="Chromosome"/>
</dbReference>
<proteinExistence type="predicted"/>
<reference evidence="2 3" key="1">
    <citation type="submission" date="2019-01" db="EMBL/GenBank/DDBJ databases">
        <authorList>
            <consortium name="Pathogen Informatics"/>
        </authorList>
    </citation>
    <scope>NUCLEOTIDE SEQUENCE [LARGE SCALE GENOMIC DNA]</scope>
    <source>
        <strain evidence="2 3">NCTC10172</strain>
    </source>
</reference>
<feature type="transmembrane region" description="Helical" evidence="1">
    <location>
        <begin position="107"/>
        <end position="128"/>
    </location>
</feature>
<dbReference type="PANTHER" id="PTHR36844:SF1">
    <property type="entry name" value="PROTEASE PRSW"/>
    <property type="match status" value="1"/>
</dbReference>
<accession>A0A449BID5</accession>
<feature type="transmembrane region" description="Helical" evidence="1">
    <location>
        <begin position="269"/>
        <end position="288"/>
    </location>
</feature>
<feature type="transmembrane region" description="Helical" evidence="1">
    <location>
        <begin position="134"/>
        <end position="154"/>
    </location>
</feature>
<dbReference type="PANTHER" id="PTHR36844">
    <property type="entry name" value="PROTEASE PRSW"/>
    <property type="match status" value="1"/>
</dbReference>
<organism evidence="2 3">
    <name type="scientific">Acholeplasma hippikon</name>
    <dbReference type="NCBI Taxonomy" id="264636"/>
    <lineage>
        <taxon>Bacteria</taxon>
        <taxon>Bacillati</taxon>
        <taxon>Mycoplasmatota</taxon>
        <taxon>Mollicutes</taxon>
        <taxon>Acholeplasmatales</taxon>
        <taxon>Acholeplasmataceae</taxon>
        <taxon>Acholeplasma</taxon>
    </lineage>
</organism>
<evidence type="ECO:0000313" key="3">
    <source>
        <dbReference type="Proteomes" id="UP000290909"/>
    </source>
</evidence>
<feature type="transmembrane region" description="Helical" evidence="1">
    <location>
        <begin position="166"/>
        <end position="190"/>
    </location>
</feature>
<feature type="transmembrane region" description="Helical" evidence="1">
    <location>
        <begin position="73"/>
        <end position="95"/>
    </location>
</feature>
<feature type="transmembrane region" description="Helical" evidence="1">
    <location>
        <begin position="242"/>
        <end position="263"/>
    </location>
</feature>
<keyword evidence="1" id="KW-1133">Transmembrane helix</keyword>
<gene>
    <name evidence="2" type="ORF">NCTC10172_00229</name>
</gene>
<dbReference type="AlphaFoldDB" id="A0A449BID5"/>
<evidence type="ECO:0008006" key="4">
    <source>
        <dbReference type="Google" id="ProtNLM"/>
    </source>
</evidence>
<evidence type="ECO:0000256" key="1">
    <source>
        <dbReference type="SAM" id="Phobius"/>
    </source>
</evidence>
<feature type="transmembrane region" description="Helical" evidence="1">
    <location>
        <begin position="210"/>
        <end position="230"/>
    </location>
</feature>
<sequence length="301" mass="34444">MDKIIYFFTGIKNIEKFDYKIFFSKSFTNRNKKEIIYFDNLPIPYLWTRVFLFMLGLSLVSFLNTIYVGVYAFPWLTLIAASVIPMTFTVFFYEIMKDKIIGIGKAIIIFFIATTLSLFIVGQINFGVSDFVDTVMIAPLIEEFAKMFTIYIVIKNVKAKKVSQGVFIGFLVGAGFQIAETMGYATIWGINGLIRSQSIDYTVLFRRSAHAFMSHALFGALHGMGIILSIRLKNNVWIKISLLALVSHMAWNFVAVMMLPSFFEESLFILIDLLFIPCFFMLLNVSLYDDKSVIIEDVMIN</sequence>
<dbReference type="EMBL" id="LR215050">
    <property type="protein sequence ID" value="VEU82221.1"/>
    <property type="molecule type" value="Genomic_DNA"/>
</dbReference>
<name>A0A449BID5_9MOLU</name>
<feature type="transmembrane region" description="Helical" evidence="1">
    <location>
        <begin position="46"/>
        <end position="67"/>
    </location>
</feature>
<keyword evidence="3" id="KW-1185">Reference proteome</keyword>
<dbReference type="Pfam" id="PF13367">
    <property type="entry name" value="PrsW-protease"/>
    <property type="match status" value="1"/>
</dbReference>
<dbReference type="STRING" id="1408416.GCA_000702765_00784"/>
<protein>
    <recommendedName>
        <fullName evidence="4">PrsW family intramembrane metalloprotease</fullName>
    </recommendedName>
</protein>
<dbReference type="GO" id="GO:0008233">
    <property type="term" value="F:peptidase activity"/>
    <property type="evidence" value="ECO:0007669"/>
    <property type="project" value="InterPro"/>
</dbReference>
<dbReference type="KEGG" id="ahk:NCTC10172_00229"/>